<proteinExistence type="predicted"/>
<gene>
    <name evidence="2" type="ORF">GLOTRDRAFT_134135</name>
</gene>
<reference evidence="2 3" key="1">
    <citation type="journal article" date="2012" name="Science">
        <title>The Paleozoic origin of enzymatic lignin decomposition reconstructed from 31 fungal genomes.</title>
        <authorList>
            <person name="Floudas D."/>
            <person name="Binder M."/>
            <person name="Riley R."/>
            <person name="Barry K."/>
            <person name="Blanchette R.A."/>
            <person name="Henrissat B."/>
            <person name="Martinez A.T."/>
            <person name="Otillar R."/>
            <person name="Spatafora J.W."/>
            <person name="Yadav J.S."/>
            <person name="Aerts A."/>
            <person name="Benoit I."/>
            <person name="Boyd A."/>
            <person name="Carlson A."/>
            <person name="Copeland A."/>
            <person name="Coutinho P.M."/>
            <person name="de Vries R.P."/>
            <person name="Ferreira P."/>
            <person name="Findley K."/>
            <person name="Foster B."/>
            <person name="Gaskell J."/>
            <person name="Glotzer D."/>
            <person name="Gorecki P."/>
            <person name="Heitman J."/>
            <person name="Hesse C."/>
            <person name="Hori C."/>
            <person name="Igarashi K."/>
            <person name="Jurgens J.A."/>
            <person name="Kallen N."/>
            <person name="Kersten P."/>
            <person name="Kohler A."/>
            <person name="Kuees U."/>
            <person name="Kumar T.K.A."/>
            <person name="Kuo A."/>
            <person name="LaButti K."/>
            <person name="Larrondo L.F."/>
            <person name="Lindquist E."/>
            <person name="Ling A."/>
            <person name="Lombard V."/>
            <person name="Lucas S."/>
            <person name="Lundell T."/>
            <person name="Martin R."/>
            <person name="McLaughlin D.J."/>
            <person name="Morgenstern I."/>
            <person name="Morin E."/>
            <person name="Murat C."/>
            <person name="Nagy L.G."/>
            <person name="Nolan M."/>
            <person name="Ohm R.A."/>
            <person name="Patyshakuliyeva A."/>
            <person name="Rokas A."/>
            <person name="Ruiz-Duenas F.J."/>
            <person name="Sabat G."/>
            <person name="Salamov A."/>
            <person name="Samejima M."/>
            <person name="Schmutz J."/>
            <person name="Slot J.C."/>
            <person name="St John F."/>
            <person name="Stenlid J."/>
            <person name="Sun H."/>
            <person name="Sun S."/>
            <person name="Syed K."/>
            <person name="Tsang A."/>
            <person name="Wiebenga A."/>
            <person name="Young D."/>
            <person name="Pisabarro A."/>
            <person name="Eastwood D.C."/>
            <person name="Martin F."/>
            <person name="Cullen D."/>
            <person name="Grigoriev I.V."/>
            <person name="Hibbett D.S."/>
        </authorList>
    </citation>
    <scope>NUCLEOTIDE SEQUENCE [LARGE SCALE GENOMIC DNA]</scope>
    <source>
        <strain evidence="2 3">ATCC 11539</strain>
    </source>
</reference>
<feature type="region of interest" description="Disordered" evidence="1">
    <location>
        <begin position="1"/>
        <end position="26"/>
    </location>
</feature>
<dbReference type="OrthoDB" id="2692192at2759"/>
<name>S7RCU7_GLOTA</name>
<feature type="compositionally biased region" description="Polar residues" evidence="1">
    <location>
        <begin position="1"/>
        <end position="13"/>
    </location>
</feature>
<evidence type="ECO:0000256" key="1">
    <source>
        <dbReference type="SAM" id="MobiDB-lite"/>
    </source>
</evidence>
<evidence type="ECO:0000313" key="2">
    <source>
        <dbReference type="EMBL" id="EPQ50229.1"/>
    </source>
</evidence>
<dbReference type="RefSeq" id="XP_007871313.1">
    <property type="nucleotide sequence ID" value="XM_007873122.1"/>
</dbReference>
<organism evidence="2 3">
    <name type="scientific">Gloeophyllum trabeum (strain ATCC 11539 / FP-39264 / Madison 617)</name>
    <name type="common">Brown rot fungus</name>
    <dbReference type="NCBI Taxonomy" id="670483"/>
    <lineage>
        <taxon>Eukaryota</taxon>
        <taxon>Fungi</taxon>
        <taxon>Dikarya</taxon>
        <taxon>Basidiomycota</taxon>
        <taxon>Agaricomycotina</taxon>
        <taxon>Agaricomycetes</taxon>
        <taxon>Gloeophyllales</taxon>
        <taxon>Gloeophyllaceae</taxon>
        <taxon>Gloeophyllum</taxon>
    </lineage>
</organism>
<dbReference type="KEGG" id="gtr:GLOTRDRAFT_134135"/>
<dbReference type="GeneID" id="19302922"/>
<dbReference type="Proteomes" id="UP000030669">
    <property type="component" value="Unassembled WGS sequence"/>
</dbReference>
<protein>
    <submittedName>
        <fullName evidence="2">Uncharacterized protein</fullName>
    </submittedName>
</protein>
<sequence>MAKSSATLKTNNPAPEAGKKKEKKVATVRKSVTHLLENTTKAATARQQAQEDRDAINKSIEAMTSGYGLISFIGNDDGKQGPEIQPNPYNPRLLVKATLKDLSLSFQVDGILNMVPEHAVVIMTNDDTLDTSTLVSAEELQSGTKKPTRLTWKNREGYVALLAGNNRRAAIQEIISGHIKAIDRMQKALAEPNLDEEEHRQWAGMLKKEKELFEKEHVWLVRVIDYEKLKDHPDRALLVDTLTSNRAIPHATDEPTDNLIRALNVIRIASQPNPTSFQVDKDNLQATIDSQIKKHNEKDFVIIMKDDKFRNMLSDLYLWSHLQQSPFFSCHGWGECIRQPRGCLFSIAAHHMIKILAFLGDPRPLPPYVESGARTEDLMSQVLTDAKSILNTAIPQYDAVGVVFAEADRLYQDYLQPVMSGWALHAGDESGRREAFADAWYKYKDQLKIIVKKASSKVGWDKQEQQALDTFMNKFDWVSSGLFTRNAFFFGVAFPLPCGRFLNFIDQELARGQAWLSLMAYELEPFCDSQWDAKSSREFFGSWDGVYKNLSLHHQLDQKQIEKIFIRVLKIFFQERHHLVLQLDSALSKAPWFSRLAQRKAPNGVILPTDDELFEWLNDKYEHCKPARTSKDHLFTSEMSDFFKLA</sequence>
<dbReference type="HOGENOM" id="CLU_423920_0_0_1"/>
<dbReference type="EMBL" id="KB469322">
    <property type="protein sequence ID" value="EPQ50229.1"/>
    <property type="molecule type" value="Genomic_DNA"/>
</dbReference>
<evidence type="ECO:0000313" key="3">
    <source>
        <dbReference type="Proteomes" id="UP000030669"/>
    </source>
</evidence>
<accession>S7RCU7</accession>
<dbReference type="AlphaFoldDB" id="S7RCU7"/>
<keyword evidence="3" id="KW-1185">Reference proteome</keyword>